<dbReference type="PANTHER" id="PTHR48079">
    <property type="entry name" value="PROTEIN YEEZ"/>
    <property type="match status" value="1"/>
</dbReference>
<dbReference type="GO" id="GO:0005737">
    <property type="term" value="C:cytoplasm"/>
    <property type="evidence" value="ECO:0007669"/>
    <property type="project" value="TreeGrafter"/>
</dbReference>
<dbReference type="OrthoDB" id="751203at2"/>
<dbReference type="EMBL" id="VORB01000001">
    <property type="protein sequence ID" value="TXC85328.1"/>
    <property type="molecule type" value="Genomic_DNA"/>
</dbReference>
<protein>
    <recommendedName>
        <fullName evidence="1">6-phosphogluconate dehydrogenase NADP-binding domain-containing protein</fullName>
    </recommendedName>
</protein>
<dbReference type="InterPro" id="IPR036291">
    <property type="entry name" value="NAD(P)-bd_dom_sf"/>
</dbReference>
<dbReference type="Pfam" id="PF03446">
    <property type="entry name" value="NAD_binding_2"/>
    <property type="match status" value="1"/>
</dbReference>
<evidence type="ECO:0000313" key="2">
    <source>
        <dbReference type="EMBL" id="TXC85328.1"/>
    </source>
</evidence>
<dbReference type="GO" id="GO:0004029">
    <property type="term" value="F:aldehyde dehydrogenase (NAD+) activity"/>
    <property type="evidence" value="ECO:0007669"/>
    <property type="project" value="TreeGrafter"/>
</dbReference>
<organism evidence="2 3">
    <name type="scientific">Luteibaculum oceani</name>
    <dbReference type="NCBI Taxonomy" id="1294296"/>
    <lineage>
        <taxon>Bacteria</taxon>
        <taxon>Pseudomonadati</taxon>
        <taxon>Bacteroidota</taxon>
        <taxon>Flavobacteriia</taxon>
        <taxon>Flavobacteriales</taxon>
        <taxon>Luteibaculaceae</taxon>
        <taxon>Luteibaculum</taxon>
    </lineage>
</organism>
<evidence type="ECO:0000313" key="3">
    <source>
        <dbReference type="Proteomes" id="UP000321168"/>
    </source>
</evidence>
<feature type="domain" description="6-phosphogluconate dehydrogenase NADP-binding" evidence="1">
    <location>
        <begin position="4"/>
        <end position="115"/>
    </location>
</feature>
<dbReference type="InterPro" id="IPR051783">
    <property type="entry name" value="NAD(P)-dependent_oxidoreduct"/>
</dbReference>
<reference evidence="2 3" key="1">
    <citation type="submission" date="2019-08" db="EMBL/GenBank/DDBJ databases">
        <title>Genome of Luteibaculum oceani JCM 18817.</title>
        <authorList>
            <person name="Bowman J.P."/>
        </authorList>
    </citation>
    <scope>NUCLEOTIDE SEQUENCE [LARGE SCALE GENOMIC DNA]</scope>
    <source>
        <strain evidence="2 3">JCM 18817</strain>
    </source>
</reference>
<dbReference type="AlphaFoldDB" id="A0A5C6VPS4"/>
<dbReference type="InterPro" id="IPR006115">
    <property type="entry name" value="6PGDH_NADP-bd"/>
</dbReference>
<accession>A0A5C6VPS4</accession>
<proteinExistence type="predicted"/>
<evidence type="ECO:0000259" key="1">
    <source>
        <dbReference type="Pfam" id="PF03446"/>
    </source>
</evidence>
<gene>
    <name evidence="2" type="ORF">FRX97_01505</name>
</gene>
<keyword evidence="3" id="KW-1185">Reference proteome</keyword>
<comment type="caution">
    <text evidence="2">The sequence shown here is derived from an EMBL/GenBank/DDBJ whole genome shotgun (WGS) entry which is preliminary data.</text>
</comment>
<dbReference type="SUPFAM" id="SSF51735">
    <property type="entry name" value="NAD(P)-binding Rossmann-fold domains"/>
    <property type="match status" value="1"/>
</dbReference>
<dbReference type="Proteomes" id="UP000321168">
    <property type="component" value="Unassembled WGS sequence"/>
</dbReference>
<dbReference type="GO" id="GO:0050661">
    <property type="term" value="F:NADP binding"/>
    <property type="evidence" value="ECO:0007669"/>
    <property type="project" value="InterPro"/>
</dbReference>
<dbReference type="Gene3D" id="3.40.50.720">
    <property type="entry name" value="NAD(P)-binding Rossmann-like Domain"/>
    <property type="match status" value="1"/>
</dbReference>
<dbReference type="RefSeq" id="WP_147012657.1">
    <property type="nucleotide sequence ID" value="NZ_VORB01000001.1"/>
</dbReference>
<name>A0A5C6VPS4_9FLAO</name>
<sequence length="254" mass="28410">MATILIIGCGWLGRSLASSLKLNGCSVLCTTRSIERCVELSQDGLDVFQYSLGEKFQSKQLANIGTVVIAVPPSKDSDYLQNLSETTEYLREKRIILASSTSAYPSSGEFSEDCSIKTPSNPTVFKAEQIVKRVAKHLLVIRFGGLYNTTTRHPGNWMKNKSEISDGWVNMITEEDAVGVIEYFISSKPNETGLYNAVEPGKIKKSEFYTLACRHLGIPTPRFKVINESKWISSEKLRKVGYTFKYSHPTEVFK</sequence>
<dbReference type="PANTHER" id="PTHR48079:SF6">
    <property type="entry name" value="NAD(P)-BINDING DOMAIN-CONTAINING PROTEIN-RELATED"/>
    <property type="match status" value="1"/>
</dbReference>